<dbReference type="InterPro" id="IPR036942">
    <property type="entry name" value="Beta-barrel_TonB_sf"/>
</dbReference>
<evidence type="ECO:0000256" key="5">
    <source>
        <dbReference type="ARBA" id="ARBA00022692"/>
    </source>
</evidence>
<feature type="domain" description="TonB-dependent receptor-like beta-barrel" evidence="13">
    <location>
        <begin position="323"/>
        <end position="800"/>
    </location>
</feature>
<dbReference type="InterPro" id="IPR000531">
    <property type="entry name" value="Beta-barrel_TonB"/>
</dbReference>
<dbReference type="InterPro" id="IPR012910">
    <property type="entry name" value="Plug_dom"/>
</dbReference>
<dbReference type="RefSeq" id="WP_229815351.1">
    <property type="nucleotide sequence ID" value="NZ_BMZP01000012.1"/>
</dbReference>
<evidence type="ECO:0000256" key="11">
    <source>
        <dbReference type="PROSITE-ProRule" id="PRU01360"/>
    </source>
</evidence>
<dbReference type="Pfam" id="PF07715">
    <property type="entry name" value="Plug"/>
    <property type="match status" value="1"/>
</dbReference>
<gene>
    <name evidence="15" type="ORF">ACFOOT_19285</name>
</gene>
<keyword evidence="10 11" id="KW-0998">Cell outer membrane</keyword>
<evidence type="ECO:0000256" key="9">
    <source>
        <dbReference type="ARBA" id="ARBA00023136"/>
    </source>
</evidence>
<proteinExistence type="inferred from homology"/>
<dbReference type="SUPFAM" id="SSF56935">
    <property type="entry name" value="Porins"/>
    <property type="match status" value="1"/>
</dbReference>
<evidence type="ECO:0000256" key="8">
    <source>
        <dbReference type="ARBA" id="ARBA00023077"/>
    </source>
</evidence>
<comment type="similarity">
    <text evidence="11 12">Belongs to the TonB-dependent receptor family.</text>
</comment>
<keyword evidence="6" id="KW-0408">Iron</keyword>
<keyword evidence="16" id="KW-1185">Reference proteome</keyword>
<feature type="domain" description="TonB-dependent receptor plug" evidence="14">
    <location>
        <begin position="84"/>
        <end position="191"/>
    </location>
</feature>
<keyword evidence="5 11" id="KW-0812">Transmembrane</keyword>
<keyword evidence="8 12" id="KW-0798">TonB box</keyword>
<reference evidence="16" key="1">
    <citation type="journal article" date="2019" name="Int. J. Syst. Evol. Microbiol.">
        <title>The Global Catalogue of Microorganisms (GCM) 10K type strain sequencing project: providing services to taxonomists for standard genome sequencing and annotation.</title>
        <authorList>
            <consortium name="The Broad Institute Genomics Platform"/>
            <consortium name="The Broad Institute Genome Sequencing Center for Infectious Disease"/>
            <person name="Wu L."/>
            <person name="Ma J."/>
        </authorList>
    </citation>
    <scope>NUCLEOTIDE SEQUENCE [LARGE SCALE GENOMIC DNA]</scope>
    <source>
        <strain evidence="16">KCTC 42224</strain>
    </source>
</reference>
<keyword evidence="2 11" id="KW-0813">Transport</keyword>
<organism evidence="15 16">
    <name type="scientific">Novosphingobium pokkalii</name>
    <dbReference type="NCBI Taxonomy" id="1770194"/>
    <lineage>
        <taxon>Bacteria</taxon>
        <taxon>Pseudomonadati</taxon>
        <taxon>Pseudomonadota</taxon>
        <taxon>Alphaproteobacteria</taxon>
        <taxon>Sphingomonadales</taxon>
        <taxon>Sphingomonadaceae</taxon>
        <taxon>Novosphingobium</taxon>
    </lineage>
</organism>
<accession>A0ABV7V8U5</accession>
<comment type="subcellular location">
    <subcellularLocation>
        <location evidence="1 11">Cell outer membrane</location>
        <topology evidence="1 11">Multi-pass membrane protein</topology>
    </subcellularLocation>
</comment>
<evidence type="ECO:0000259" key="14">
    <source>
        <dbReference type="Pfam" id="PF07715"/>
    </source>
</evidence>
<evidence type="ECO:0000313" key="15">
    <source>
        <dbReference type="EMBL" id="MFC3673570.1"/>
    </source>
</evidence>
<dbReference type="InterPro" id="IPR039426">
    <property type="entry name" value="TonB-dep_rcpt-like"/>
</dbReference>
<dbReference type="Proteomes" id="UP001595683">
    <property type="component" value="Unassembled WGS sequence"/>
</dbReference>
<dbReference type="EMBL" id="JBHRYE010000049">
    <property type="protein sequence ID" value="MFC3673570.1"/>
    <property type="molecule type" value="Genomic_DNA"/>
</dbReference>
<evidence type="ECO:0000256" key="12">
    <source>
        <dbReference type="RuleBase" id="RU003357"/>
    </source>
</evidence>
<keyword evidence="9 11" id="KW-0472">Membrane</keyword>
<comment type="caution">
    <text evidence="15">The sequence shown here is derived from an EMBL/GenBank/DDBJ whole genome shotgun (WGS) entry which is preliminary data.</text>
</comment>
<evidence type="ECO:0000259" key="13">
    <source>
        <dbReference type="Pfam" id="PF00593"/>
    </source>
</evidence>
<evidence type="ECO:0000256" key="7">
    <source>
        <dbReference type="ARBA" id="ARBA00023065"/>
    </source>
</evidence>
<dbReference type="PROSITE" id="PS52016">
    <property type="entry name" value="TONB_DEPENDENT_REC_3"/>
    <property type="match status" value="1"/>
</dbReference>
<evidence type="ECO:0000256" key="10">
    <source>
        <dbReference type="ARBA" id="ARBA00023237"/>
    </source>
</evidence>
<evidence type="ECO:0000256" key="1">
    <source>
        <dbReference type="ARBA" id="ARBA00004571"/>
    </source>
</evidence>
<dbReference type="PANTHER" id="PTHR32552:SF81">
    <property type="entry name" value="TONB-DEPENDENT OUTER MEMBRANE RECEPTOR"/>
    <property type="match status" value="1"/>
</dbReference>
<keyword evidence="3 11" id="KW-1134">Transmembrane beta strand</keyword>
<keyword evidence="4" id="KW-0410">Iron transport</keyword>
<evidence type="ECO:0000256" key="2">
    <source>
        <dbReference type="ARBA" id="ARBA00022448"/>
    </source>
</evidence>
<dbReference type="Gene3D" id="2.40.170.20">
    <property type="entry name" value="TonB-dependent receptor, beta-barrel domain"/>
    <property type="match status" value="2"/>
</dbReference>
<evidence type="ECO:0000256" key="3">
    <source>
        <dbReference type="ARBA" id="ARBA00022452"/>
    </source>
</evidence>
<evidence type="ECO:0000256" key="6">
    <source>
        <dbReference type="ARBA" id="ARBA00023004"/>
    </source>
</evidence>
<dbReference type="PANTHER" id="PTHR32552">
    <property type="entry name" value="FERRICHROME IRON RECEPTOR-RELATED"/>
    <property type="match status" value="1"/>
</dbReference>
<keyword evidence="15" id="KW-0675">Receptor</keyword>
<protein>
    <submittedName>
        <fullName evidence="15">TonB-dependent receptor</fullName>
    </submittedName>
</protein>
<dbReference type="Pfam" id="PF00593">
    <property type="entry name" value="TonB_dep_Rec_b-barrel"/>
    <property type="match status" value="1"/>
</dbReference>
<keyword evidence="7" id="KW-0406">Ion transport</keyword>
<evidence type="ECO:0000256" key="4">
    <source>
        <dbReference type="ARBA" id="ARBA00022496"/>
    </source>
</evidence>
<sequence length="839" mass="90659">MRHLVHSGLGLDQQIHLNTRNPRSHAVGRLKALALNATALTATMLMPGLAHAQAAPADAATVAPQGETGTGDIVVTAQRREQKLNDVGIAVSVISAKDLRALNINNATDIVRAIPNLKYNAYGSSQVVFNIRGVSQNDYGDQQEPPVAVYQDDSYAASITTASFPIFDLARTEALRGPQGTLFGRNATGGAVQFISNQPSHEFGGYVSATTGSFNQSVFEGAMTGGLTDTLAARISGVYDRDSGYIKNLLPGGADLGANNHWATRGILQWDPTSDFHARLTVRYSQADHERQAGVYSLTPACPNAQYQGEFLAANQVCDYWNNYGGVSYNGGVPGSVANGYANPAIAASQGGNPWQTYSAGENYVNRKTFAATLRLEGKLGAFDVTSITDYQNLAKFYIESDDGVPGLPYVEGAALPPFTTGPCASAPTITCYASGTVFYQRARTQQLTQELRAAARFGANYLTFGAFGMLLTGNYGAKYATPFDQYDPTVNFYQRTKSFAVFAQDEYKFDDHWKLIVGARYWRDSKLAWYHAVENISGLTVNWGPSGINFYDPTGAADAAGITVTPAAASPTYDGVTARAELDYKPGPDTLLYASYNRGSKSGGFTFSTGTPYPGQALIDTINNIPYRPETLNDYEVGLKTKIGRNVQFNLAAFYYDYKNYQAYVQVGYTQLVRNLPATIKGVEAELTAHPIEGFTLQASAAVQDSKVKNVLLPDGVTLVNHDLPQAPGFSGNALVRYEFGMGGARVSLQGDALYTGKFCFSVLCAPVERESAYHVENLRVGVIPAGGKLELAFFVNNVFNRVYRSYTFDGSLYWGDALSVYGKPRTWGLTARVNFGN</sequence>
<name>A0ABV7V8U5_9SPHN</name>
<evidence type="ECO:0000313" key="16">
    <source>
        <dbReference type="Proteomes" id="UP001595683"/>
    </source>
</evidence>